<evidence type="ECO:0000256" key="2">
    <source>
        <dbReference type="ARBA" id="ARBA00004653"/>
    </source>
</evidence>
<evidence type="ECO:0000256" key="1">
    <source>
        <dbReference type="ARBA" id="ARBA00004651"/>
    </source>
</evidence>
<keyword evidence="7" id="KW-0762">Sugar transport</keyword>
<evidence type="ECO:0000256" key="4">
    <source>
        <dbReference type="ARBA" id="ARBA00021741"/>
    </source>
</evidence>
<evidence type="ECO:0000256" key="9">
    <source>
        <dbReference type="ARBA" id="ARBA00022737"/>
    </source>
</evidence>
<feature type="transmembrane region" description="Helical" evidence="13">
    <location>
        <begin position="89"/>
        <end position="108"/>
    </location>
</feature>
<dbReference type="GO" id="GO:0000139">
    <property type="term" value="C:Golgi membrane"/>
    <property type="evidence" value="ECO:0007669"/>
    <property type="project" value="UniProtKB-SubCell"/>
</dbReference>
<dbReference type="GO" id="GO:0051119">
    <property type="term" value="F:sugar transmembrane transporter activity"/>
    <property type="evidence" value="ECO:0007669"/>
    <property type="project" value="InterPro"/>
</dbReference>
<protein>
    <recommendedName>
        <fullName evidence="4">Sugar transporter SWEET1</fullName>
    </recommendedName>
</protein>
<sequence length="164" mass="18436">IAIFSTICLFLTGLEICWRIKERGSTEGIGSAPFHMGFVSGYLWLHYGVLKGDRRRQMRTTIFETVCLTLMHLYVRYSSDSTEVILDHLGLVCAAFNVATVAAPLMALGEVIRMRSTENLPLPLCFANLLVTSEWLWYGILVDDFYIKVCVVVCTLLLLIMCCG</sequence>
<evidence type="ECO:0000313" key="15">
    <source>
        <dbReference type="EMBL" id="VDK76097.1"/>
    </source>
</evidence>
<gene>
    <name evidence="15" type="ORF">ASIM_LOCUS20338</name>
</gene>
<dbReference type="Pfam" id="PF03083">
    <property type="entry name" value="MtN3_slv"/>
    <property type="match status" value="2"/>
</dbReference>
<name>A0A0M3KIZ0_ANISI</name>
<dbReference type="AlphaFoldDB" id="A0A0M3KIZ0"/>
<dbReference type="OrthoDB" id="409725at2759"/>
<dbReference type="FunFam" id="1.20.1280.290:FF:000004">
    <property type="entry name" value="Sugar transporter SWEET"/>
    <property type="match status" value="1"/>
</dbReference>
<evidence type="ECO:0000256" key="5">
    <source>
        <dbReference type="ARBA" id="ARBA00022448"/>
    </source>
</evidence>
<comment type="similarity">
    <text evidence="3">Belongs to the SWEET sugar transporter family.</text>
</comment>
<evidence type="ECO:0000256" key="3">
    <source>
        <dbReference type="ARBA" id="ARBA00007809"/>
    </source>
</evidence>
<evidence type="ECO:0000256" key="14">
    <source>
        <dbReference type="SAM" id="SignalP"/>
    </source>
</evidence>
<reference evidence="17" key="1">
    <citation type="submission" date="2017-02" db="UniProtKB">
        <authorList>
            <consortium name="WormBaseParasite"/>
        </authorList>
    </citation>
    <scope>IDENTIFICATION</scope>
</reference>
<evidence type="ECO:0000313" key="16">
    <source>
        <dbReference type="Proteomes" id="UP000267096"/>
    </source>
</evidence>
<feature type="chain" id="PRO_5043121466" description="Sugar transporter SWEET1" evidence="14">
    <location>
        <begin position="20"/>
        <end position="164"/>
    </location>
</feature>
<keyword evidence="14" id="KW-0732">Signal</keyword>
<evidence type="ECO:0000256" key="11">
    <source>
        <dbReference type="ARBA" id="ARBA00023034"/>
    </source>
</evidence>
<feature type="transmembrane region" description="Helical" evidence="13">
    <location>
        <begin position="145"/>
        <end position="163"/>
    </location>
</feature>
<evidence type="ECO:0000256" key="10">
    <source>
        <dbReference type="ARBA" id="ARBA00022989"/>
    </source>
</evidence>
<dbReference type="GO" id="GO:0005886">
    <property type="term" value="C:plasma membrane"/>
    <property type="evidence" value="ECO:0007669"/>
    <property type="project" value="UniProtKB-SubCell"/>
</dbReference>
<evidence type="ECO:0000256" key="12">
    <source>
        <dbReference type="ARBA" id="ARBA00023136"/>
    </source>
</evidence>
<feature type="signal peptide" evidence="14">
    <location>
        <begin position="1"/>
        <end position="19"/>
    </location>
</feature>
<dbReference type="PANTHER" id="PTHR10791:SF112">
    <property type="entry name" value="SUGAR TRANSPORTER SWEET1"/>
    <property type="match status" value="1"/>
</dbReference>
<evidence type="ECO:0000256" key="7">
    <source>
        <dbReference type="ARBA" id="ARBA00022597"/>
    </source>
</evidence>
<keyword evidence="16" id="KW-1185">Reference proteome</keyword>
<keyword evidence="9" id="KW-0677">Repeat</keyword>
<evidence type="ECO:0000313" key="17">
    <source>
        <dbReference type="WBParaSite" id="ASIM_0002096201-mRNA-1"/>
    </source>
</evidence>
<dbReference type="InterPro" id="IPR047664">
    <property type="entry name" value="SWEET"/>
</dbReference>
<comment type="subcellular location">
    <subcellularLocation>
        <location evidence="1">Cell membrane</location>
        <topology evidence="1">Multi-pass membrane protein</topology>
    </subcellularLocation>
    <subcellularLocation>
        <location evidence="2">Golgi apparatus membrane</location>
        <topology evidence="2">Multi-pass membrane protein</topology>
    </subcellularLocation>
</comment>
<evidence type="ECO:0000256" key="8">
    <source>
        <dbReference type="ARBA" id="ARBA00022692"/>
    </source>
</evidence>
<evidence type="ECO:0000256" key="6">
    <source>
        <dbReference type="ARBA" id="ARBA00022475"/>
    </source>
</evidence>
<dbReference type="InterPro" id="IPR004316">
    <property type="entry name" value="SWEET_rpt"/>
</dbReference>
<keyword evidence="6" id="KW-1003">Cell membrane</keyword>
<keyword evidence="11" id="KW-0333">Golgi apparatus</keyword>
<proteinExistence type="inferred from homology"/>
<dbReference type="WBParaSite" id="ASIM_0002096201-mRNA-1">
    <property type="protein sequence ID" value="ASIM_0002096201-mRNA-1"/>
    <property type="gene ID" value="ASIM_0002096201"/>
</dbReference>
<feature type="transmembrane region" description="Helical" evidence="13">
    <location>
        <begin position="29"/>
        <end position="49"/>
    </location>
</feature>
<dbReference type="Proteomes" id="UP000267096">
    <property type="component" value="Unassembled WGS sequence"/>
</dbReference>
<dbReference type="PANTHER" id="PTHR10791">
    <property type="entry name" value="RAG1-ACTIVATING PROTEIN 1"/>
    <property type="match status" value="1"/>
</dbReference>
<accession>A0A0M3KIZ0</accession>
<keyword evidence="12 13" id="KW-0472">Membrane</keyword>
<reference evidence="15 16" key="2">
    <citation type="submission" date="2018-11" db="EMBL/GenBank/DDBJ databases">
        <authorList>
            <consortium name="Pathogen Informatics"/>
        </authorList>
    </citation>
    <scope>NUCLEOTIDE SEQUENCE [LARGE SCALE GENOMIC DNA]</scope>
</reference>
<dbReference type="Gene3D" id="1.20.1280.290">
    <property type="match status" value="2"/>
</dbReference>
<dbReference type="EMBL" id="UYRR01039328">
    <property type="protein sequence ID" value="VDK76097.1"/>
    <property type="molecule type" value="Genomic_DNA"/>
</dbReference>
<keyword evidence="8 13" id="KW-0812">Transmembrane</keyword>
<organism evidence="17">
    <name type="scientific">Anisakis simplex</name>
    <name type="common">Herring worm</name>
    <dbReference type="NCBI Taxonomy" id="6269"/>
    <lineage>
        <taxon>Eukaryota</taxon>
        <taxon>Metazoa</taxon>
        <taxon>Ecdysozoa</taxon>
        <taxon>Nematoda</taxon>
        <taxon>Chromadorea</taxon>
        <taxon>Rhabditida</taxon>
        <taxon>Spirurina</taxon>
        <taxon>Ascaridomorpha</taxon>
        <taxon>Ascaridoidea</taxon>
        <taxon>Anisakidae</taxon>
        <taxon>Anisakis</taxon>
        <taxon>Anisakis simplex complex</taxon>
    </lineage>
</organism>
<keyword evidence="5" id="KW-0813">Transport</keyword>
<keyword evidence="10 13" id="KW-1133">Transmembrane helix</keyword>
<evidence type="ECO:0000256" key="13">
    <source>
        <dbReference type="SAM" id="Phobius"/>
    </source>
</evidence>